<accession>A0ABU4WEM5</accession>
<organism evidence="1 2">
    <name type="scientific">Intestinicryptomonas porci</name>
    <dbReference type="NCBI Taxonomy" id="2926320"/>
    <lineage>
        <taxon>Bacteria</taxon>
        <taxon>Pseudomonadati</taxon>
        <taxon>Verrucomicrobiota</taxon>
        <taxon>Opitutia</taxon>
        <taxon>Opitutales</taxon>
        <taxon>Intestinicryptomonaceae</taxon>
        <taxon>Intestinicryptomonas</taxon>
    </lineage>
</organism>
<reference evidence="1 2" key="1">
    <citation type="submission" date="2022-03" db="EMBL/GenBank/DDBJ databases">
        <title>Novel taxa within the pig intestine.</title>
        <authorList>
            <person name="Wylensek D."/>
            <person name="Bishof K."/>
            <person name="Afrizal A."/>
            <person name="Clavel T."/>
        </authorList>
    </citation>
    <scope>NUCLEOTIDE SEQUENCE [LARGE SCALE GENOMIC DNA]</scope>
    <source>
        <strain evidence="1 2">CLA-KB-P66</strain>
    </source>
</reference>
<proteinExistence type="predicted"/>
<evidence type="ECO:0008006" key="3">
    <source>
        <dbReference type="Google" id="ProtNLM"/>
    </source>
</evidence>
<dbReference type="EMBL" id="JALBUT010000002">
    <property type="protein sequence ID" value="MDX8415011.1"/>
    <property type="molecule type" value="Genomic_DNA"/>
</dbReference>
<evidence type="ECO:0000313" key="1">
    <source>
        <dbReference type="EMBL" id="MDX8415011.1"/>
    </source>
</evidence>
<name>A0ABU4WEM5_9BACT</name>
<protein>
    <recommendedName>
        <fullName evidence="3">Transposase</fullName>
    </recommendedName>
</protein>
<keyword evidence="2" id="KW-1185">Reference proteome</keyword>
<evidence type="ECO:0000313" key="2">
    <source>
        <dbReference type="Proteomes" id="UP001275932"/>
    </source>
</evidence>
<dbReference type="Proteomes" id="UP001275932">
    <property type="component" value="Unassembled WGS sequence"/>
</dbReference>
<comment type="caution">
    <text evidence="1">The sequence shown here is derived from an EMBL/GenBank/DDBJ whole genome shotgun (WGS) entry which is preliminary data.</text>
</comment>
<dbReference type="RefSeq" id="WP_370396456.1">
    <property type="nucleotide sequence ID" value="NZ_JALBUT010000002.1"/>
</dbReference>
<sequence>MFISDLSNQYKNATNKFVSAKNEKTTNLFAPRNTFLQQIDFCISEKFFSKTKKSCVYKGRATPIFGNFTNFKYIIAVIGMVCATKSYQPCKKR</sequence>
<gene>
    <name evidence="1" type="ORF">MOX91_02275</name>
</gene>